<comment type="caution">
    <text evidence="2">The sequence shown here is derived from an EMBL/GenBank/DDBJ whole genome shotgun (WGS) entry which is preliminary data.</text>
</comment>
<reference evidence="2 3" key="1">
    <citation type="submission" date="2013-09" db="EMBL/GenBank/DDBJ databases">
        <authorList>
            <person name="Durkin A.S."/>
            <person name="Haft D.R."/>
            <person name="McCorrison J."/>
            <person name="Torralba M."/>
            <person name="Gillis M."/>
            <person name="Haft D.H."/>
            <person name="Methe B."/>
            <person name="Sutton G."/>
            <person name="Nelson K.E."/>
        </authorList>
    </citation>
    <scope>NUCLEOTIDE SEQUENCE [LARGE SCALE GENOMIC DNA]</scope>
    <source>
        <strain evidence="2 3">BV3C16-1</strain>
    </source>
</reference>
<keyword evidence="1" id="KW-0472">Membrane</keyword>
<dbReference type="PATRIC" id="fig|1111454.3.peg.1413"/>
<dbReference type="Proteomes" id="UP000017090">
    <property type="component" value="Unassembled WGS sequence"/>
</dbReference>
<dbReference type="STRING" id="1111454.HMPREF1250_1493"/>
<keyword evidence="1" id="KW-0812">Transmembrane</keyword>
<organism evidence="2 3">
    <name type="scientific">Megasphaera vaginalis</name>
    <name type="common">ex Srinivasan et al. 2021</name>
    <dbReference type="NCBI Taxonomy" id="1111454"/>
    <lineage>
        <taxon>Bacteria</taxon>
        <taxon>Bacillati</taxon>
        <taxon>Bacillota</taxon>
        <taxon>Negativicutes</taxon>
        <taxon>Veillonellales</taxon>
        <taxon>Veillonellaceae</taxon>
        <taxon>Megasphaera</taxon>
    </lineage>
</organism>
<protein>
    <submittedName>
        <fullName evidence="2">Uncharacterized protein</fullName>
    </submittedName>
</protein>
<gene>
    <name evidence="2" type="ORF">HMPREF1250_1493</name>
</gene>
<dbReference type="eggNOG" id="ENOG5032SY3">
    <property type="taxonomic scope" value="Bacteria"/>
</dbReference>
<evidence type="ECO:0000313" key="3">
    <source>
        <dbReference type="Proteomes" id="UP000017090"/>
    </source>
</evidence>
<sequence>MQFPNLDNKLISAYSLLFGIGGCVLSAVVCANLFKPKRSLNEEEFSAEDRDRVLQELQIDPAKEKDELKYVDKKVLQEMKDLKLYELFAGQSATNEASNQIVEGGGK</sequence>
<accession>U7UIX9</accession>
<evidence type="ECO:0000256" key="1">
    <source>
        <dbReference type="SAM" id="Phobius"/>
    </source>
</evidence>
<proteinExistence type="predicted"/>
<keyword evidence="1" id="KW-1133">Transmembrane helix</keyword>
<dbReference type="AlphaFoldDB" id="U7UIX9"/>
<feature type="transmembrane region" description="Helical" evidence="1">
    <location>
        <begin position="12"/>
        <end position="34"/>
    </location>
</feature>
<dbReference type="EMBL" id="AWXA01000037">
    <property type="protein sequence ID" value="ERT59246.1"/>
    <property type="molecule type" value="Genomic_DNA"/>
</dbReference>
<name>U7UIX9_9FIRM</name>
<evidence type="ECO:0000313" key="2">
    <source>
        <dbReference type="EMBL" id="ERT59246.1"/>
    </source>
</evidence>
<keyword evidence="3" id="KW-1185">Reference proteome</keyword>